<evidence type="ECO:0000313" key="2">
    <source>
        <dbReference type="Proteomes" id="UP000828941"/>
    </source>
</evidence>
<evidence type="ECO:0000313" key="1">
    <source>
        <dbReference type="EMBL" id="KAI4347718.1"/>
    </source>
</evidence>
<gene>
    <name evidence="1" type="ORF">L6164_008502</name>
</gene>
<dbReference type="Proteomes" id="UP000828941">
    <property type="component" value="Chromosome 4"/>
</dbReference>
<keyword evidence="2" id="KW-1185">Reference proteome</keyword>
<proteinExistence type="predicted"/>
<reference evidence="1 2" key="1">
    <citation type="journal article" date="2022" name="DNA Res.">
        <title>Chromosomal-level genome assembly of the orchid tree Bauhinia variegata (Leguminosae; Cercidoideae) supports the allotetraploid origin hypothesis of Bauhinia.</title>
        <authorList>
            <person name="Zhong Y."/>
            <person name="Chen Y."/>
            <person name="Zheng D."/>
            <person name="Pang J."/>
            <person name="Liu Y."/>
            <person name="Luo S."/>
            <person name="Meng S."/>
            <person name="Qian L."/>
            <person name="Wei D."/>
            <person name="Dai S."/>
            <person name="Zhou R."/>
        </authorList>
    </citation>
    <scope>NUCLEOTIDE SEQUENCE [LARGE SCALE GENOMIC DNA]</scope>
    <source>
        <strain evidence="1">BV-YZ2020</strain>
    </source>
</reference>
<organism evidence="1 2">
    <name type="scientific">Bauhinia variegata</name>
    <name type="common">Purple orchid tree</name>
    <name type="synonym">Phanera variegata</name>
    <dbReference type="NCBI Taxonomy" id="167791"/>
    <lineage>
        <taxon>Eukaryota</taxon>
        <taxon>Viridiplantae</taxon>
        <taxon>Streptophyta</taxon>
        <taxon>Embryophyta</taxon>
        <taxon>Tracheophyta</taxon>
        <taxon>Spermatophyta</taxon>
        <taxon>Magnoliopsida</taxon>
        <taxon>eudicotyledons</taxon>
        <taxon>Gunneridae</taxon>
        <taxon>Pentapetalae</taxon>
        <taxon>rosids</taxon>
        <taxon>fabids</taxon>
        <taxon>Fabales</taxon>
        <taxon>Fabaceae</taxon>
        <taxon>Cercidoideae</taxon>
        <taxon>Cercideae</taxon>
        <taxon>Bauhiniinae</taxon>
        <taxon>Bauhinia</taxon>
    </lineage>
</organism>
<name>A0ACB9PGW4_BAUVA</name>
<dbReference type="EMBL" id="CM039429">
    <property type="protein sequence ID" value="KAI4347718.1"/>
    <property type="molecule type" value="Genomic_DNA"/>
</dbReference>
<comment type="caution">
    <text evidence="1">The sequence shown here is derived from an EMBL/GenBank/DDBJ whole genome shotgun (WGS) entry which is preliminary data.</text>
</comment>
<sequence length="252" mass="28736">MAGTSQTPPSYSDKLDATLSKLLNGQHTIQQTQTAFQHDLHSLTTKVAFLESKLSHNPSPTNDSSSTGFVLPFQFTVLPHTMKLDVPKFDGFYSLGWSFKINQFFDFHHTPKDHRIRIASFYMEGEALSWFKWMSDNGQLMSWQIFIHALELCFTPSQFEDLRGTHVERSKMEENTHSTNGRRGATREQSEHSANGHCGTGTLRCGTWELFLSSFEDFQAKWTSGEFCHTRIRSSQPRRPFGIEFQAGSLEA</sequence>
<accession>A0ACB9PGW4</accession>
<protein>
    <submittedName>
        <fullName evidence="1">Uncharacterized protein</fullName>
    </submittedName>
</protein>